<feature type="region of interest" description="Disordered" evidence="1">
    <location>
        <begin position="29"/>
        <end position="60"/>
    </location>
</feature>
<evidence type="ECO:0000313" key="3">
    <source>
        <dbReference type="EMBL" id="GLD60454.1"/>
    </source>
</evidence>
<dbReference type="AlphaFoldDB" id="A0AAD3MWB9"/>
<evidence type="ECO:0000256" key="2">
    <source>
        <dbReference type="SAM" id="Phobius"/>
    </source>
</evidence>
<feature type="transmembrane region" description="Helical" evidence="2">
    <location>
        <begin position="69"/>
        <end position="90"/>
    </location>
</feature>
<sequence length="110" mass="11976">MHVKLTGLQNQTTAEEMSQLWRRDIPLSQRLGNDSPVGLAPGSPATVAPQGSNSSMAPEAPVVTPEEPIFLMTSTAQTISGFFVWTALLITCHQIYMHPRITALQMNRGT</sequence>
<feature type="compositionally biased region" description="Polar residues" evidence="1">
    <location>
        <begin position="7"/>
        <end position="16"/>
    </location>
</feature>
<keyword evidence="2" id="KW-0472">Membrane</keyword>
<keyword evidence="2" id="KW-1133">Transmembrane helix</keyword>
<comment type="caution">
    <text evidence="3">The sequence shown here is derived from an EMBL/GenBank/DDBJ whole genome shotgun (WGS) entry which is preliminary data.</text>
</comment>
<feature type="region of interest" description="Disordered" evidence="1">
    <location>
        <begin position="1"/>
        <end position="20"/>
    </location>
</feature>
<proteinExistence type="predicted"/>
<protein>
    <submittedName>
        <fullName evidence="3">Transmembrane protein 184B-like isoform X1</fullName>
    </submittedName>
</protein>
<gene>
    <name evidence="3" type="ORF">AKAME5_001234800</name>
</gene>
<keyword evidence="2 3" id="KW-0812">Transmembrane</keyword>
<dbReference type="EMBL" id="BRZM01000041">
    <property type="protein sequence ID" value="GLD60454.1"/>
    <property type="molecule type" value="Genomic_DNA"/>
</dbReference>
<organism evidence="3 4">
    <name type="scientific">Lates japonicus</name>
    <name type="common">Japanese lates</name>
    <dbReference type="NCBI Taxonomy" id="270547"/>
    <lineage>
        <taxon>Eukaryota</taxon>
        <taxon>Metazoa</taxon>
        <taxon>Chordata</taxon>
        <taxon>Craniata</taxon>
        <taxon>Vertebrata</taxon>
        <taxon>Euteleostomi</taxon>
        <taxon>Actinopterygii</taxon>
        <taxon>Neopterygii</taxon>
        <taxon>Teleostei</taxon>
        <taxon>Neoteleostei</taxon>
        <taxon>Acanthomorphata</taxon>
        <taxon>Carangaria</taxon>
        <taxon>Carangaria incertae sedis</taxon>
        <taxon>Centropomidae</taxon>
        <taxon>Lates</taxon>
    </lineage>
</organism>
<dbReference type="Proteomes" id="UP001279410">
    <property type="component" value="Unassembled WGS sequence"/>
</dbReference>
<reference evidence="3" key="1">
    <citation type="submission" date="2022-08" db="EMBL/GenBank/DDBJ databases">
        <title>Genome sequencing of akame (Lates japonicus).</title>
        <authorList>
            <person name="Hashiguchi Y."/>
            <person name="Takahashi H."/>
        </authorList>
    </citation>
    <scope>NUCLEOTIDE SEQUENCE</scope>
    <source>
        <strain evidence="3">Kochi</strain>
    </source>
</reference>
<accession>A0AAD3MWB9</accession>
<name>A0AAD3MWB9_LATJO</name>
<evidence type="ECO:0000256" key="1">
    <source>
        <dbReference type="SAM" id="MobiDB-lite"/>
    </source>
</evidence>
<evidence type="ECO:0000313" key="4">
    <source>
        <dbReference type="Proteomes" id="UP001279410"/>
    </source>
</evidence>
<keyword evidence="4" id="KW-1185">Reference proteome</keyword>